<dbReference type="EMBL" id="NJGE01000002">
    <property type="protein sequence ID" value="PIT69995.1"/>
    <property type="molecule type" value="Genomic_DNA"/>
</dbReference>
<reference evidence="1 2" key="1">
    <citation type="submission" date="2017-06" db="EMBL/GenBank/DDBJ databases">
        <title>Draft genome of Bartonella tribocorum strain L103, isolated from a rodent in Laos.</title>
        <authorList>
            <person name="Hadjadj L."/>
            <person name="Jiyipong T."/>
            <person name="Morand S."/>
            <person name="Diene S.M."/>
            <person name="Rolain J.-M."/>
        </authorList>
    </citation>
    <scope>NUCLEOTIDE SEQUENCE [LARGE SCALE GENOMIC DNA]</scope>
    <source>
        <strain evidence="1 2">L103</strain>
    </source>
</reference>
<protein>
    <submittedName>
        <fullName evidence="1">Uncharacterized protein</fullName>
    </submittedName>
</protein>
<sequence length="66" mass="7759">MPLLNGLKCQGPLKYFRASKEWEVLSCSFACGGKWLYHYNIYRALSRDRMDALEISLKKVHEYAMQ</sequence>
<gene>
    <name evidence="1" type="ORF">CER18_01275</name>
</gene>
<evidence type="ECO:0000313" key="1">
    <source>
        <dbReference type="EMBL" id="PIT69995.1"/>
    </source>
</evidence>
<comment type="caution">
    <text evidence="1">The sequence shown here is derived from an EMBL/GenBank/DDBJ whole genome shotgun (WGS) entry which is preliminary data.</text>
</comment>
<dbReference type="AlphaFoldDB" id="A0A2M6UUX0"/>
<organism evidence="1 2">
    <name type="scientific">Bartonella tribocorum</name>
    <dbReference type="NCBI Taxonomy" id="85701"/>
    <lineage>
        <taxon>Bacteria</taxon>
        <taxon>Pseudomonadati</taxon>
        <taxon>Pseudomonadota</taxon>
        <taxon>Alphaproteobacteria</taxon>
        <taxon>Hyphomicrobiales</taxon>
        <taxon>Bartonellaceae</taxon>
        <taxon>Bartonella</taxon>
    </lineage>
</organism>
<evidence type="ECO:0000313" key="2">
    <source>
        <dbReference type="Proteomes" id="UP000229839"/>
    </source>
</evidence>
<accession>A0A2M6UUX0</accession>
<proteinExistence type="predicted"/>
<name>A0A2M6UUX0_9HYPH</name>
<dbReference type="Proteomes" id="UP000229839">
    <property type="component" value="Unassembled WGS sequence"/>
</dbReference>